<sequence>MKKYLIYLFMVIVAGCIASCNNDEDIDTANSIFIDSQSEPNGFDKWLLSNYVYPYNIQVKYRLDDTETDVKYDLVPADYDNAVALMKIVKHVWIEAYDELWGIENTRTYVPRLIQLIGNVAYTESGMILGQAEGGLKVMLFRVNELDFSDPAKVDVAVLNEYYFKTMHHEFAHILNQTKPYDPAYERISETGYVGSTWNHTSVSDALKKGFISNYAMDRATEDFAEMLSIYVTNTPEDWAYRLNLAGAEGRAILDKKFEIVYNYMRDSWGVDMDDLRDIVQRRQNEISELDLSTIK</sequence>
<dbReference type="AlphaFoldDB" id="A0A7J4Y344"/>
<gene>
    <name evidence="2" type="ORF">F3B90_03885</name>
</gene>
<dbReference type="Gene3D" id="3.40.390.70">
    <property type="match status" value="1"/>
</dbReference>
<dbReference type="Proteomes" id="UP000424805">
    <property type="component" value="Unassembled WGS sequence"/>
</dbReference>
<dbReference type="InterPro" id="IPR030890">
    <property type="entry name" value="LP_HExxH_w_TonB"/>
</dbReference>
<feature type="chain" id="PRO_5029622708" description="Substrate import-associated zinc metallohydrolase lipoprotein" evidence="1">
    <location>
        <begin position="21"/>
        <end position="296"/>
    </location>
</feature>
<dbReference type="Pfam" id="PF15890">
    <property type="entry name" value="Peptidase_Mx1"/>
    <property type="match status" value="1"/>
</dbReference>
<evidence type="ECO:0008006" key="4">
    <source>
        <dbReference type="Google" id="ProtNLM"/>
    </source>
</evidence>
<evidence type="ECO:0000313" key="2">
    <source>
        <dbReference type="EMBL" id="KAA4629880.1"/>
    </source>
</evidence>
<evidence type="ECO:0000256" key="1">
    <source>
        <dbReference type="SAM" id="SignalP"/>
    </source>
</evidence>
<proteinExistence type="predicted"/>
<organism evidence="2 3">
    <name type="scientific">Bacteroides ovatus</name>
    <dbReference type="NCBI Taxonomy" id="28116"/>
    <lineage>
        <taxon>Bacteria</taxon>
        <taxon>Pseudomonadati</taxon>
        <taxon>Bacteroidota</taxon>
        <taxon>Bacteroidia</taxon>
        <taxon>Bacteroidales</taxon>
        <taxon>Bacteroidaceae</taxon>
        <taxon>Bacteroides</taxon>
    </lineage>
</organism>
<dbReference type="EMBL" id="VWFP01000002">
    <property type="protein sequence ID" value="KAA4629880.1"/>
    <property type="molecule type" value="Genomic_DNA"/>
</dbReference>
<dbReference type="NCBIfam" id="TIGR04549">
    <property type="entry name" value="LP_HExxH_w_tonB"/>
    <property type="match status" value="1"/>
</dbReference>
<dbReference type="PROSITE" id="PS51257">
    <property type="entry name" value="PROKAR_LIPOPROTEIN"/>
    <property type="match status" value="1"/>
</dbReference>
<accession>A0A7J4Y344</accession>
<name>A0A7J4Y344_BACOV</name>
<feature type="signal peptide" evidence="1">
    <location>
        <begin position="1"/>
        <end position="20"/>
    </location>
</feature>
<reference evidence="2 3" key="1">
    <citation type="journal article" date="2019" name="Nat. Med.">
        <title>A library of human gut bacterial isolates paired with longitudinal multiomics data enables mechanistic microbiome research.</title>
        <authorList>
            <person name="Poyet M."/>
            <person name="Groussin M."/>
            <person name="Gibbons S.M."/>
            <person name="Avila-Pacheco J."/>
            <person name="Jiang X."/>
            <person name="Kearney S.M."/>
            <person name="Perrotta A.R."/>
            <person name="Berdy B."/>
            <person name="Zhao S."/>
            <person name="Lieberman T.D."/>
            <person name="Swanson P.K."/>
            <person name="Smith M."/>
            <person name="Roesemann S."/>
            <person name="Alexander J.E."/>
            <person name="Rich S.A."/>
            <person name="Livny J."/>
            <person name="Vlamakis H."/>
            <person name="Clish C."/>
            <person name="Bullock K."/>
            <person name="Deik A."/>
            <person name="Scott J."/>
            <person name="Pierce K.A."/>
            <person name="Xavier R.J."/>
            <person name="Alm E.J."/>
        </authorList>
    </citation>
    <scope>NUCLEOTIDE SEQUENCE [LARGE SCALE GENOMIC DNA]</scope>
    <source>
        <strain evidence="2 3">BIOML-A15</strain>
    </source>
</reference>
<comment type="caution">
    <text evidence="2">The sequence shown here is derived from an EMBL/GenBank/DDBJ whole genome shotgun (WGS) entry which is preliminary data.</text>
</comment>
<evidence type="ECO:0000313" key="3">
    <source>
        <dbReference type="Proteomes" id="UP000424805"/>
    </source>
</evidence>
<keyword evidence="1" id="KW-0732">Signal</keyword>
<protein>
    <recommendedName>
        <fullName evidence="4">Substrate import-associated zinc metallohydrolase lipoprotein</fullName>
    </recommendedName>
</protein>
<dbReference type="RefSeq" id="WP_149963948.1">
    <property type="nucleotide sequence ID" value="NZ_CP176640.1"/>
</dbReference>